<dbReference type="GO" id="GO:0016787">
    <property type="term" value="F:hydrolase activity"/>
    <property type="evidence" value="ECO:0007669"/>
    <property type="project" value="UniProtKB-KW"/>
</dbReference>
<keyword evidence="4" id="KW-0067">ATP-binding</keyword>
<organism evidence="7 8">
    <name type="scientific">Pseudoloma neurophilia</name>
    <dbReference type="NCBI Taxonomy" id="146866"/>
    <lineage>
        <taxon>Eukaryota</taxon>
        <taxon>Fungi</taxon>
        <taxon>Fungi incertae sedis</taxon>
        <taxon>Microsporidia</taxon>
        <taxon>Pseudoloma</taxon>
    </lineage>
</organism>
<dbReference type="GO" id="GO:0003723">
    <property type="term" value="F:RNA binding"/>
    <property type="evidence" value="ECO:0007669"/>
    <property type="project" value="TreeGrafter"/>
</dbReference>
<dbReference type="SUPFAM" id="SSF52540">
    <property type="entry name" value="P-loop containing nucleoside triphosphate hydrolases"/>
    <property type="match status" value="1"/>
</dbReference>
<evidence type="ECO:0000259" key="5">
    <source>
        <dbReference type="PROSITE" id="PS51192"/>
    </source>
</evidence>
<dbReference type="PROSITE" id="PS51192">
    <property type="entry name" value="HELICASE_ATP_BIND_1"/>
    <property type="match status" value="1"/>
</dbReference>
<dbReference type="OrthoDB" id="10253254at2759"/>
<dbReference type="SMART" id="SM00490">
    <property type="entry name" value="HELICc"/>
    <property type="match status" value="1"/>
</dbReference>
<accession>A0A0R0M389</accession>
<evidence type="ECO:0000256" key="2">
    <source>
        <dbReference type="ARBA" id="ARBA00022801"/>
    </source>
</evidence>
<dbReference type="PANTHER" id="PTHR18934">
    <property type="entry name" value="ATP-DEPENDENT RNA HELICASE"/>
    <property type="match status" value="1"/>
</dbReference>
<dbReference type="VEuPathDB" id="MicrosporidiaDB:M153_3970006501"/>
<dbReference type="CDD" id="cd17917">
    <property type="entry name" value="DEXHc_RHA-like"/>
    <property type="match status" value="1"/>
</dbReference>
<dbReference type="GO" id="GO:0004386">
    <property type="term" value="F:helicase activity"/>
    <property type="evidence" value="ECO:0007669"/>
    <property type="project" value="UniProtKB-KW"/>
</dbReference>
<dbReference type="InterPro" id="IPR027417">
    <property type="entry name" value="P-loop_NTPase"/>
</dbReference>
<feature type="domain" description="Helicase C-terminal" evidence="6">
    <location>
        <begin position="238"/>
        <end position="400"/>
    </location>
</feature>
<evidence type="ECO:0000256" key="3">
    <source>
        <dbReference type="ARBA" id="ARBA00022806"/>
    </source>
</evidence>
<dbReference type="InterPro" id="IPR001650">
    <property type="entry name" value="Helicase_C-like"/>
</dbReference>
<dbReference type="InterPro" id="IPR011709">
    <property type="entry name" value="DEAD-box_helicase_OB_fold"/>
</dbReference>
<evidence type="ECO:0000259" key="6">
    <source>
        <dbReference type="PROSITE" id="PS51194"/>
    </source>
</evidence>
<dbReference type="PROSITE" id="PS51194">
    <property type="entry name" value="HELICASE_CTER"/>
    <property type="match status" value="1"/>
</dbReference>
<evidence type="ECO:0000256" key="1">
    <source>
        <dbReference type="ARBA" id="ARBA00022741"/>
    </source>
</evidence>
<dbReference type="Pfam" id="PF07717">
    <property type="entry name" value="OB_NTP_bind"/>
    <property type="match status" value="1"/>
</dbReference>
<dbReference type="GO" id="GO:0005524">
    <property type="term" value="F:ATP binding"/>
    <property type="evidence" value="ECO:0007669"/>
    <property type="project" value="UniProtKB-KW"/>
</dbReference>
<dbReference type="AlphaFoldDB" id="A0A0R0M389"/>
<proteinExistence type="predicted"/>
<reference evidence="7 8" key="1">
    <citation type="submission" date="2015-07" db="EMBL/GenBank/DDBJ databases">
        <title>The genome of Pseudoloma neurophilia, a relevant intracellular parasite of the zebrafish.</title>
        <authorList>
            <person name="Ndikumana S."/>
            <person name="Pelin A."/>
            <person name="Sanders J."/>
            <person name="Corradi N."/>
        </authorList>
    </citation>
    <scope>NUCLEOTIDE SEQUENCE [LARGE SCALE GENOMIC DNA]</scope>
    <source>
        <strain evidence="7 8">MK1</strain>
    </source>
</reference>
<keyword evidence="2" id="KW-0378">Hydrolase</keyword>
<dbReference type="EMBL" id="LGUB01000144">
    <property type="protein sequence ID" value="KRH94062.1"/>
    <property type="molecule type" value="Genomic_DNA"/>
</dbReference>
<dbReference type="Pfam" id="PF00270">
    <property type="entry name" value="DEAD"/>
    <property type="match status" value="1"/>
</dbReference>
<evidence type="ECO:0000313" key="7">
    <source>
        <dbReference type="EMBL" id="KRH94062.1"/>
    </source>
</evidence>
<comment type="caution">
    <text evidence="7">The sequence shown here is derived from an EMBL/GenBank/DDBJ whole genome shotgun (WGS) entry which is preliminary data.</text>
</comment>
<evidence type="ECO:0000256" key="4">
    <source>
        <dbReference type="ARBA" id="ARBA00022840"/>
    </source>
</evidence>
<dbReference type="Gene3D" id="3.40.50.300">
    <property type="entry name" value="P-loop containing nucleotide triphosphate hydrolases"/>
    <property type="match status" value="2"/>
</dbReference>
<gene>
    <name evidence="7" type="ORF">M153_3970006501</name>
</gene>
<dbReference type="Proteomes" id="UP000051530">
    <property type="component" value="Unassembled WGS sequence"/>
</dbReference>
<dbReference type="SMART" id="SM00487">
    <property type="entry name" value="DEXDc"/>
    <property type="match status" value="1"/>
</dbReference>
<name>A0A0R0M389_9MICR</name>
<dbReference type="PANTHER" id="PTHR18934:SF99">
    <property type="entry name" value="ATP-DEPENDENT RNA HELICASE DHX37-RELATED"/>
    <property type="match status" value="1"/>
</dbReference>
<dbReference type="InterPro" id="IPR048333">
    <property type="entry name" value="HA2_WH"/>
</dbReference>
<dbReference type="Pfam" id="PF00271">
    <property type="entry name" value="Helicase_C"/>
    <property type="match status" value="1"/>
</dbReference>
<evidence type="ECO:0000313" key="8">
    <source>
        <dbReference type="Proteomes" id="UP000051530"/>
    </source>
</evidence>
<dbReference type="SMART" id="SM00847">
    <property type="entry name" value="HA2"/>
    <property type="match status" value="1"/>
</dbReference>
<dbReference type="CDD" id="cd18791">
    <property type="entry name" value="SF2_C_RHA"/>
    <property type="match status" value="1"/>
</dbReference>
<sequence>MDLWKRENLSKLYFEKNVSEFEEISSDDQKLEHQQFYTPLKFDKRDFQYKMDSNLHISKYGQQIIEMLENNRVVLIEGSTGCGKSTQIPYFMLNFFNTVVVSQPRRIAASNLAHHVAFQSNTLLSDLVGYKVRFDENISERTRLKFVTDGILLTENKNYDLIIIDEVHERKINTDIFFAVMEKFKYSRIILMSATINRDHFINFFKCSHLKIHQDQFPKRIHHSSASESDFCNKAAQLIIDLIKNTRQNLNILVFLPGLQEINICLTKLLKIKNCAKILKLHSSIQLKDQQKVFCSYQKSKIILATNIAETSITIPDLDIVIDCGYVKQNVWQSGIEELKTIRISKQQANQRAGRVGRTKQGIVYRLYTEADFNNFTSETEPEIKNTNLLNLIIQLKKFKVGNISKCKFLDLPPAANLKSCLDRLFLLGALDKNGKLTQIGYEIAKLPLDPELALSLIKSKKLAVLSEMAAICAMLTVSNILRYDDQEKFDEMKQKYSNTQNDFLFLLRIFSDYFKKKKMEIVNEKSMVEVIKIHKQLLKIFNSADSSISSLYEEKIRKINASICAGFFLNTAQLLDGKYSVFFNEESVEIHPSSQCFKKKPKYILFYNIFSTTKQYVKFCMSISSKDLKSASGSFKTR</sequence>
<dbReference type="InterPro" id="IPR011545">
    <property type="entry name" value="DEAD/DEAH_box_helicase_dom"/>
</dbReference>
<protein>
    <submittedName>
        <fullName evidence="7">Nucleoside-triphosphatase, RNA helicase</fullName>
    </submittedName>
</protein>
<keyword evidence="3 7" id="KW-0347">Helicase</keyword>
<dbReference type="Gene3D" id="1.20.120.1080">
    <property type="match status" value="1"/>
</dbReference>
<feature type="domain" description="Helicase ATP-binding" evidence="5">
    <location>
        <begin position="65"/>
        <end position="214"/>
    </location>
</feature>
<keyword evidence="8" id="KW-1185">Reference proteome</keyword>
<dbReference type="InterPro" id="IPR007502">
    <property type="entry name" value="Helicase-assoc_dom"/>
</dbReference>
<keyword evidence="1" id="KW-0547">Nucleotide-binding</keyword>
<dbReference type="InterPro" id="IPR014001">
    <property type="entry name" value="Helicase_ATP-bd"/>
</dbReference>
<dbReference type="Pfam" id="PF04408">
    <property type="entry name" value="WHD_HA2"/>
    <property type="match status" value="1"/>
</dbReference>